<organism evidence="2">
    <name type="scientific">Loigolactobacillus rennini</name>
    <dbReference type="NCBI Taxonomy" id="238013"/>
    <lineage>
        <taxon>Bacteria</taxon>
        <taxon>Bacillati</taxon>
        <taxon>Bacillota</taxon>
        <taxon>Bacilli</taxon>
        <taxon>Lactobacillales</taxon>
        <taxon>Lactobacillaceae</taxon>
        <taxon>Loigolactobacillus</taxon>
    </lineage>
</organism>
<proteinExistence type="predicted"/>
<accession>A0A1K2I9D7</accession>
<name>A0A1K2I9D7_9LACO</name>
<gene>
    <name evidence="2" type="ORF">LREN565_2124</name>
</gene>
<keyword evidence="1" id="KW-0812">Transmembrane</keyword>
<protein>
    <submittedName>
        <fullName evidence="2">Uncharacterized protein</fullName>
    </submittedName>
</protein>
<sequence length="198" mass="22148">MFKTFSPSDWIQIFSIFASLAVSIISVCIALKSLNRAEKSAKATEIANFNATRPYVTIYSNSLDTGLLAIHKYLIIKNFGKTAAKVKTIDFNGELDEINKERKLRSLHDFVLAPGMSVRTVISANFSKTIMFQVTYSDLENNQFKEDYKVNFGFSDDLVFAKASAEANDEVKAEINRLPKGYVEVISALNVIAQQLQN</sequence>
<dbReference type="AlphaFoldDB" id="A0A1K2I9D7"/>
<dbReference type="EMBL" id="LT634362">
    <property type="protein sequence ID" value="SFZ89011.1"/>
    <property type="molecule type" value="Genomic_DNA"/>
</dbReference>
<feature type="transmembrane region" description="Helical" evidence="1">
    <location>
        <begin position="12"/>
        <end position="31"/>
    </location>
</feature>
<keyword evidence="1" id="KW-1133">Transmembrane helix</keyword>
<reference evidence="2" key="1">
    <citation type="submission" date="2016-11" db="EMBL/GenBank/DDBJ databases">
        <authorList>
            <person name="Jaros S."/>
            <person name="Januszkiewicz K."/>
            <person name="Wedrychowicz H."/>
        </authorList>
    </citation>
    <scope>NUCLEOTIDE SEQUENCE</scope>
    <source>
        <strain evidence="2">ACA-DC 565</strain>
    </source>
</reference>
<evidence type="ECO:0000313" key="2">
    <source>
        <dbReference type="EMBL" id="SFZ89011.1"/>
    </source>
</evidence>
<evidence type="ECO:0000256" key="1">
    <source>
        <dbReference type="SAM" id="Phobius"/>
    </source>
</evidence>
<keyword evidence="1" id="KW-0472">Membrane</keyword>